<evidence type="ECO:0000313" key="2">
    <source>
        <dbReference type="Proteomes" id="UP000195569"/>
    </source>
</evidence>
<dbReference type="AlphaFoldDB" id="A0A1N7SDV3"/>
<keyword evidence="2" id="KW-1185">Reference proteome</keyword>
<reference evidence="1" key="1">
    <citation type="submission" date="2016-12" db="EMBL/GenBank/DDBJ databases">
        <authorList>
            <person name="Moulin L."/>
        </authorList>
    </citation>
    <scope>NUCLEOTIDE SEQUENCE [LARGE SCALE GENOMIC DNA]</scope>
    <source>
        <strain evidence="1">STM 7183</strain>
    </source>
</reference>
<sequence length="90" mass="9853">MQLHRYESCRLLPVRDVTVAALFSTGPFELAPIQRPRVVALSSVPLRATCVSSATDTRFVRDGICYVINVKNAKAGSPRRDAYASITTSL</sequence>
<comment type="caution">
    <text evidence="1">The sequence shown here is derived from an EMBL/GenBank/DDBJ whole genome shotgun (WGS) entry which is preliminary data.</text>
</comment>
<dbReference type="EMBL" id="CYGY02000047">
    <property type="protein sequence ID" value="SIT45524.1"/>
    <property type="molecule type" value="Genomic_DNA"/>
</dbReference>
<dbReference type="Proteomes" id="UP000195569">
    <property type="component" value="Unassembled WGS sequence"/>
</dbReference>
<name>A0A1N7SDV3_9BURK</name>
<evidence type="ECO:0000313" key="1">
    <source>
        <dbReference type="EMBL" id="SIT45524.1"/>
    </source>
</evidence>
<proteinExistence type="predicted"/>
<gene>
    <name evidence="1" type="ORF">BN2476_470028</name>
</gene>
<organism evidence="1 2">
    <name type="scientific">Paraburkholderia piptadeniae</name>
    <dbReference type="NCBI Taxonomy" id="1701573"/>
    <lineage>
        <taxon>Bacteria</taxon>
        <taxon>Pseudomonadati</taxon>
        <taxon>Pseudomonadota</taxon>
        <taxon>Betaproteobacteria</taxon>
        <taxon>Burkholderiales</taxon>
        <taxon>Burkholderiaceae</taxon>
        <taxon>Paraburkholderia</taxon>
    </lineage>
</organism>
<accession>A0A1N7SDV3</accession>
<protein>
    <submittedName>
        <fullName evidence="1">Uncharacterized protein</fullName>
    </submittedName>
</protein>